<feature type="compositionally biased region" description="Low complexity" evidence="1">
    <location>
        <begin position="192"/>
        <end position="212"/>
    </location>
</feature>
<dbReference type="PANTHER" id="PTHR31157:SF1">
    <property type="entry name" value="SCP DOMAIN-CONTAINING PROTEIN"/>
    <property type="match status" value="1"/>
</dbReference>
<evidence type="ECO:0000313" key="4">
    <source>
        <dbReference type="EMBL" id="OGE90625.1"/>
    </source>
</evidence>
<dbReference type="SUPFAM" id="SSF55797">
    <property type="entry name" value="PR-1-like"/>
    <property type="match status" value="1"/>
</dbReference>
<gene>
    <name evidence="4" type="ORF">A3E29_00630</name>
</gene>
<dbReference type="EMBL" id="MFEY01000004">
    <property type="protein sequence ID" value="OGE90625.1"/>
    <property type="molecule type" value="Genomic_DNA"/>
</dbReference>
<evidence type="ECO:0000313" key="5">
    <source>
        <dbReference type="Proteomes" id="UP000177682"/>
    </source>
</evidence>
<protein>
    <recommendedName>
        <fullName evidence="3">SCP domain-containing protein</fullName>
    </recommendedName>
</protein>
<dbReference type="CDD" id="cd05379">
    <property type="entry name" value="CAP_bacterial"/>
    <property type="match status" value="1"/>
</dbReference>
<proteinExistence type="predicted"/>
<feature type="transmembrane region" description="Helical" evidence="2">
    <location>
        <begin position="385"/>
        <end position="404"/>
    </location>
</feature>
<evidence type="ECO:0000256" key="2">
    <source>
        <dbReference type="SAM" id="Phobius"/>
    </source>
</evidence>
<evidence type="ECO:0000256" key="1">
    <source>
        <dbReference type="SAM" id="MobiDB-lite"/>
    </source>
</evidence>
<feature type="transmembrane region" description="Helical" evidence="2">
    <location>
        <begin position="20"/>
        <end position="39"/>
    </location>
</feature>
<dbReference type="InterPro" id="IPR014044">
    <property type="entry name" value="CAP_dom"/>
</dbReference>
<organism evidence="4 5">
    <name type="scientific">Candidatus Doudnabacteria bacterium RIFCSPHIGHO2_12_FULL_48_16</name>
    <dbReference type="NCBI Taxonomy" id="1817838"/>
    <lineage>
        <taxon>Bacteria</taxon>
        <taxon>Candidatus Doudnaibacteriota</taxon>
    </lineage>
</organism>
<feature type="transmembrane region" description="Helical" evidence="2">
    <location>
        <begin position="350"/>
        <end position="373"/>
    </location>
</feature>
<keyword evidence="2" id="KW-1133">Transmembrane helix</keyword>
<feature type="domain" description="SCP" evidence="3">
    <location>
        <begin position="58"/>
        <end position="161"/>
    </location>
</feature>
<reference evidence="4 5" key="1">
    <citation type="journal article" date="2016" name="Nat. Commun.">
        <title>Thousands of microbial genomes shed light on interconnected biogeochemical processes in an aquifer system.</title>
        <authorList>
            <person name="Anantharaman K."/>
            <person name="Brown C.T."/>
            <person name="Hug L.A."/>
            <person name="Sharon I."/>
            <person name="Castelle C.J."/>
            <person name="Probst A.J."/>
            <person name="Thomas B.C."/>
            <person name="Singh A."/>
            <person name="Wilkins M.J."/>
            <person name="Karaoz U."/>
            <person name="Brodie E.L."/>
            <person name="Williams K.H."/>
            <person name="Hubbard S.S."/>
            <person name="Banfield J.F."/>
        </authorList>
    </citation>
    <scope>NUCLEOTIDE SEQUENCE [LARGE SCALE GENOMIC DNA]</scope>
</reference>
<sequence>MRIKDCFISSETNNYRPWIITPPALALFCLVIWGLRFLVPAGIGRAEGSIDAVELMAKVNLERTQRFIPSLMTNSRLTTAASAKSHDMLSRSYFAHVDPDGNYVWPRIENAGYSPYLTLGENLAMDFNSAQGVVDAWMNSPTHRANIVNEKFQDQGLAAIAGAYEPNHDTVMVVSLFGALYQTPKPTPPKTSQPTAAPTSSAPKPAQSAPKTIAKAPISAPPATLPKVSISNDAKIDAVSVSDKRLVNLNIVVSGSPTLVTAQLKTQSITLLPGKVQGEYLGVFTFKADEDLAGQIVNVEARDKAGSKTKQSFPLKLAAAEETLNASGPLAGADQTRQIPITNEAEIIKILRIVFGIFAACYLGFLIIDAIIIHRAKVRREGIQPDTHILLFFLVASVTLFSNWF</sequence>
<dbReference type="Gene3D" id="3.40.33.10">
    <property type="entry name" value="CAP"/>
    <property type="match status" value="1"/>
</dbReference>
<feature type="region of interest" description="Disordered" evidence="1">
    <location>
        <begin position="184"/>
        <end position="218"/>
    </location>
</feature>
<keyword evidence="2" id="KW-0472">Membrane</keyword>
<dbReference type="PANTHER" id="PTHR31157">
    <property type="entry name" value="SCP DOMAIN-CONTAINING PROTEIN"/>
    <property type="match status" value="1"/>
</dbReference>
<dbReference type="Proteomes" id="UP000177682">
    <property type="component" value="Unassembled WGS sequence"/>
</dbReference>
<dbReference type="InterPro" id="IPR035940">
    <property type="entry name" value="CAP_sf"/>
</dbReference>
<name>A0A1F5PKZ1_9BACT</name>
<keyword evidence="2" id="KW-0812">Transmembrane</keyword>
<dbReference type="Pfam" id="PF00188">
    <property type="entry name" value="CAP"/>
    <property type="match status" value="1"/>
</dbReference>
<comment type="caution">
    <text evidence="4">The sequence shown here is derived from an EMBL/GenBank/DDBJ whole genome shotgun (WGS) entry which is preliminary data.</text>
</comment>
<dbReference type="AlphaFoldDB" id="A0A1F5PKZ1"/>
<evidence type="ECO:0000259" key="3">
    <source>
        <dbReference type="Pfam" id="PF00188"/>
    </source>
</evidence>
<accession>A0A1F5PKZ1</accession>